<feature type="transmembrane region" description="Helical" evidence="2">
    <location>
        <begin position="41"/>
        <end position="61"/>
    </location>
</feature>
<proteinExistence type="predicted"/>
<feature type="region of interest" description="Disordered" evidence="1">
    <location>
        <begin position="776"/>
        <end position="821"/>
    </location>
</feature>
<feature type="transmembrane region" description="Helical" evidence="2">
    <location>
        <begin position="131"/>
        <end position="149"/>
    </location>
</feature>
<dbReference type="Gene3D" id="2.30.30.40">
    <property type="entry name" value="SH3 Domains"/>
    <property type="match status" value="1"/>
</dbReference>
<keyword evidence="2" id="KW-0472">Membrane</keyword>
<gene>
    <name evidence="3" type="ORF">SAMN04487928_108117</name>
</gene>
<feature type="transmembrane region" description="Helical" evidence="2">
    <location>
        <begin position="268"/>
        <end position="288"/>
    </location>
</feature>
<feature type="transmembrane region" description="Helical" evidence="2">
    <location>
        <begin position="106"/>
        <end position="125"/>
    </location>
</feature>
<feature type="compositionally biased region" description="Acidic residues" evidence="1">
    <location>
        <begin position="791"/>
        <end position="810"/>
    </location>
</feature>
<feature type="transmembrane region" description="Helical" evidence="2">
    <location>
        <begin position="339"/>
        <end position="358"/>
    </location>
</feature>
<feature type="region of interest" description="Disordered" evidence="1">
    <location>
        <begin position="635"/>
        <end position="687"/>
    </location>
</feature>
<feature type="compositionally biased region" description="Basic and acidic residues" evidence="1">
    <location>
        <begin position="811"/>
        <end position="821"/>
    </location>
</feature>
<evidence type="ECO:0008006" key="5">
    <source>
        <dbReference type="Google" id="ProtNLM"/>
    </source>
</evidence>
<feature type="transmembrane region" description="Helical" evidence="2">
    <location>
        <begin position="300"/>
        <end position="319"/>
    </location>
</feature>
<evidence type="ECO:0000313" key="3">
    <source>
        <dbReference type="EMBL" id="SFP80406.1"/>
    </source>
</evidence>
<keyword evidence="4" id="KW-1185">Reference proteome</keyword>
<dbReference type="EMBL" id="FOXO01000008">
    <property type="protein sequence ID" value="SFP80406.1"/>
    <property type="molecule type" value="Genomic_DNA"/>
</dbReference>
<evidence type="ECO:0000256" key="2">
    <source>
        <dbReference type="SAM" id="Phobius"/>
    </source>
</evidence>
<feature type="transmembrane region" description="Helical" evidence="2">
    <location>
        <begin position="397"/>
        <end position="421"/>
    </location>
</feature>
<accession>A0A1I5TDA2</accession>
<keyword evidence="2" id="KW-1133">Transmembrane helix</keyword>
<feature type="transmembrane region" description="Helical" evidence="2">
    <location>
        <begin position="156"/>
        <end position="176"/>
    </location>
</feature>
<sequence>MDRSNSEKIKEVISKIRSKITDKGFRQRFIKRINPPPAEKADYLVEYFFRILLFLFPLFIYEQNAIIGISYKDILFCMFIIIMSLWCGIVLLRTDSIRRMFNKKTTMLFTGGFVLILVCFGKQLYSISSEVPHTFLYIGGYLLVFCASFSGKGSRYLLQLALASQVLVLISAYRYIITATSTLIGAEILLKNTDKLIPAIILECSISAFLYVIEEKEKNQKVYLAILTAGEVILFLYGNMVAFVILFFYILMLQFLRLPTADFMKKNMILLFLYGFAASNAPLLSYFNLPGLNKEFDLEYSIYIDIAIAVLGLVITSYWEHIPKNHDEKNTVLVIFSKWYKRGIIFAVVILMVCFVFGGRGDKLSNAIGGKALSGLSTSLWKSVSKTNGELWHVLKVYGLIGVFLMLIFGAVVLISLINMLKEENTSEIQKAYIYISILFLIQSFFFPFSSTSTPIYLIIMGLAIKEDMNETVVKKDIEYDSVTDCINLNDEFAYKKRELEKEKELQLIWIPQATAKILNQAHENITDEILFKKNAEVRKEKENTLARKFFSVLPFGVASALVAAFLVMLVFLLYRLFMPVGNSGEVESMVAVAKEHRDDMLLAQTISETDDGAISTEEISANAVESEGEGNIALSEADNKEATDNASKLKTNAGGENVENDTEKSELNDESEEKLEEAEKIDDSQIQPGISHGVYTIYDPNAAYSAVDEIVTGKNRVVNLRTKPSVTDDAEVIHALLEGEKVHRTAVGQNGWSKVEFGGRTLYAVSNFLEVVTEEVQSEENTEQENINENAEDELEAEEPIEEAPEATEESAKAEQAKNAAEKAKKPVSYSVQWSQDNKNCSIWSAGVLQGKMSVSDKDGKTLSITYYGTYYQGSGNNQKEYFYISVPVKDGSYTVNVDQGFVDAIKAMGYEGLYINKRIQNW</sequence>
<feature type="transmembrane region" description="Helical" evidence="2">
    <location>
        <begin position="73"/>
        <end position="94"/>
    </location>
</feature>
<reference evidence="4" key="1">
    <citation type="submission" date="2016-10" db="EMBL/GenBank/DDBJ databases">
        <authorList>
            <person name="Varghese N."/>
            <person name="Submissions S."/>
        </authorList>
    </citation>
    <scope>NUCLEOTIDE SEQUENCE [LARGE SCALE GENOMIC DNA]</scope>
    <source>
        <strain evidence="4">P18</strain>
    </source>
</reference>
<feature type="transmembrane region" description="Helical" evidence="2">
    <location>
        <begin position="234"/>
        <end position="256"/>
    </location>
</feature>
<evidence type="ECO:0000313" key="4">
    <source>
        <dbReference type="Proteomes" id="UP000182624"/>
    </source>
</evidence>
<dbReference type="OrthoDB" id="2002304at2"/>
<dbReference type="AlphaFoldDB" id="A0A1I5TDA2"/>
<feature type="transmembrane region" description="Helical" evidence="2">
    <location>
        <begin position="196"/>
        <end position="213"/>
    </location>
</feature>
<organism evidence="3 4">
    <name type="scientific">Butyrivibrio proteoclasticus</name>
    <dbReference type="NCBI Taxonomy" id="43305"/>
    <lineage>
        <taxon>Bacteria</taxon>
        <taxon>Bacillati</taxon>
        <taxon>Bacillota</taxon>
        <taxon>Clostridia</taxon>
        <taxon>Lachnospirales</taxon>
        <taxon>Lachnospiraceae</taxon>
        <taxon>Butyrivibrio</taxon>
    </lineage>
</organism>
<dbReference type="RefSeq" id="WP_074886403.1">
    <property type="nucleotide sequence ID" value="NZ_FOXO01000008.1"/>
</dbReference>
<name>A0A1I5TDA2_9FIRM</name>
<feature type="transmembrane region" description="Helical" evidence="2">
    <location>
        <begin position="550"/>
        <end position="575"/>
    </location>
</feature>
<evidence type="ECO:0000256" key="1">
    <source>
        <dbReference type="SAM" id="MobiDB-lite"/>
    </source>
</evidence>
<keyword evidence="2" id="KW-0812">Transmembrane</keyword>
<dbReference type="Proteomes" id="UP000182624">
    <property type="component" value="Unassembled WGS sequence"/>
</dbReference>
<protein>
    <recommendedName>
        <fullName evidence="5">SH3 domain-containing protein</fullName>
    </recommendedName>
</protein>
<feature type="transmembrane region" description="Helical" evidence="2">
    <location>
        <begin position="433"/>
        <end position="460"/>
    </location>
</feature>